<accession>S5VJR1</accession>
<evidence type="ECO:0000313" key="3">
    <source>
        <dbReference type="Proteomes" id="UP000015423"/>
    </source>
</evidence>
<name>S5VJR1_STRC3</name>
<gene>
    <name evidence="2" type="ORF">B446_20050</name>
</gene>
<organism evidence="2 3">
    <name type="scientific">Streptomyces collinus (strain DSM 40733 / Tue 365)</name>
    <dbReference type="NCBI Taxonomy" id="1214242"/>
    <lineage>
        <taxon>Bacteria</taxon>
        <taxon>Bacillati</taxon>
        <taxon>Actinomycetota</taxon>
        <taxon>Actinomycetes</taxon>
        <taxon>Kitasatosporales</taxon>
        <taxon>Streptomycetaceae</taxon>
        <taxon>Streptomyces</taxon>
    </lineage>
</organism>
<keyword evidence="3" id="KW-1185">Reference proteome</keyword>
<keyword evidence="1" id="KW-0472">Membrane</keyword>
<dbReference type="Proteomes" id="UP000015423">
    <property type="component" value="Chromosome"/>
</dbReference>
<reference evidence="2 3" key="2">
    <citation type="journal article" date="2013" name="J. Biotechnol.">
        <title>Complete genome sequence of the kirromycin producer Streptomyces collinus Tu 365 consisting of a linear chromosome and two linear plasmids.</title>
        <authorList>
            <person name="Ruckert C."/>
            <person name="Szczepanowski R."/>
            <person name="Albersmeier A."/>
            <person name="Goesmann A."/>
            <person name="Iftime D."/>
            <person name="Musiol E.M."/>
            <person name="Blin K."/>
            <person name="Wohlleben W."/>
            <person name="Puhler A."/>
            <person name="Kalinowski J."/>
            <person name="Weber T."/>
        </authorList>
    </citation>
    <scope>NUCLEOTIDE SEQUENCE [LARGE SCALE GENOMIC DNA]</scope>
    <source>
        <strain evidence="3">DSM 40733 / Tue 365</strain>
    </source>
</reference>
<keyword evidence="1" id="KW-0812">Transmembrane</keyword>
<keyword evidence="1" id="KW-1133">Transmembrane helix</keyword>
<reference evidence="3" key="1">
    <citation type="submission" date="2012-10" db="EMBL/GenBank/DDBJ databases">
        <title>The complete genome sequence of Streptomyces collinus Tu 365.</title>
        <authorList>
            <person name="Ruckert C."/>
            <person name="Szczepanowski R."/>
            <person name="Goesmann A."/>
            <person name="Pross E.K."/>
            <person name="Musiol E.M."/>
            <person name="Blin K."/>
            <person name="Wohlleben W."/>
            <person name="Puhler A."/>
            <person name="Weber T."/>
            <person name="Kalinowski J."/>
        </authorList>
    </citation>
    <scope>NUCLEOTIDE SEQUENCE [LARGE SCALE GENOMIC DNA]</scope>
    <source>
        <strain evidence="3">DSM 40733 / Tue 365</strain>
    </source>
</reference>
<evidence type="ECO:0000256" key="1">
    <source>
        <dbReference type="SAM" id="Phobius"/>
    </source>
</evidence>
<sequence>MVSQEYTQVETAELMATRPGTIATQVVRAVAALRSNLVALLVAVATTFSLAGSHALGAGQP</sequence>
<protein>
    <submittedName>
        <fullName evidence="2">Uncharacterized protein</fullName>
    </submittedName>
</protein>
<feature type="transmembrane region" description="Helical" evidence="1">
    <location>
        <begin position="37"/>
        <end position="56"/>
    </location>
</feature>
<dbReference type="AlphaFoldDB" id="S5VJR1"/>
<dbReference type="KEGG" id="sci:B446_20050"/>
<proteinExistence type="predicted"/>
<dbReference type="HOGENOM" id="CLU_2920628_0_0_11"/>
<dbReference type="EMBL" id="CP006259">
    <property type="protein sequence ID" value="AGS70822.1"/>
    <property type="molecule type" value="Genomic_DNA"/>
</dbReference>
<evidence type="ECO:0000313" key="2">
    <source>
        <dbReference type="EMBL" id="AGS70822.1"/>
    </source>
</evidence>